<protein>
    <recommendedName>
        <fullName evidence="4">Secreted protein</fullName>
    </recommendedName>
</protein>
<comment type="caution">
    <text evidence="2">The sequence shown here is derived from an EMBL/GenBank/DDBJ whole genome shotgun (WGS) entry which is preliminary data.</text>
</comment>
<feature type="compositionally biased region" description="Basic and acidic residues" evidence="1">
    <location>
        <begin position="72"/>
        <end position="83"/>
    </location>
</feature>
<evidence type="ECO:0000313" key="2">
    <source>
        <dbReference type="EMBL" id="MED7826915.1"/>
    </source>
</evidence>
<accession>A0ABU7FSM5</accession>
<organism evidence="2 3">
    <name type="scientific">Streptomyces chiangmaiensis</name>
    <dbReference type="NCBI Taxonomy" id="766497"/>
    <lineage>
        <taxon>Bacteria</taxon>
        <taxon>Bacillati</taxon>
        <taxon>Actinomycetota</taxon>
        <taxon>Actinomycetes</taxon>
        <taxon>Kitasatosporales</taxon>
        <taxon>Streptomycetaceae</taxon>
        <taxon>Streptomyces</taxon>
    </lineage>
</organism>
<proteinExistence type="predicted"/>
<dbReference type="Proteomes" id="UP001333996">
    <property type="component" value="Unassembled WGS sequence"/>
</dbReference>
<feature type="region of interest" description="Disordered" evidence="1">
    <location>
        <begin position="67"/>
        <end position="154"/>
    </location>
</feature>
<gene>
    <name evidence="2" type="ORF">VXC91_34510</name>
</gene>
<evidence type="ECO:0008006" key="4">
    <source>
        <dbReference type="Google" id="ProtNLM"/>
    </source>
</evidence>
<dbReference type="RefSeq" id="WP_329511305.1">
    <property type="nucleotide sequence ID" value="NZ_BAAAYZ010000007.1"/>
</dbReference>
<keyword evidence="3" id="KW-1185">Reference proteome</keyword>
<name>A0ABU7FSM5_9ACTN</name>
<evidence type="ECO:0000256" key="1">
    <source>
        <dbReference type="SAM" id="MobiDB-lite"/>
    </source>
</evidence>
<sequence>MLRATWLRGRRGAVIGASTAVVCLGGILAAYAGGSSGDGYVAVGPAGGTPVASGAAVAPTGNVTLVPLETAEGPREGVRRRPATESGTSPAPGPTSVASYDPGGATDSTVPTARATDSAPTEAGSPTPTATAPRATPGGPAALSVGEPVREPTDRRWCEKVALSLHNTGESAVRSGTVTFGTHIIGLLGIDWATVKSTDSLLTPIAPGASVKRTWTVCVDRVYEASFLLGAHMEHDVTVTYPGGDPIFISHTREKERQ</sequence>
<evidence type="ECO:0000313" key="3">
    <source>
        <dbReference type="Proteomes" id="UP001333996"/>
    </source>
</evidence>
<reference evidence="2" key="1">
    <citation type="submission" date="2024-01" db="EMBL/GenBank/DDBJ databases">
        <title>First draft genome sequence data of TA4-1, the type strain of Gram-positive actinobacterium Streptomyces chiangmaiensis.</title>
        <authorList>
            <person name="Yasawong M."/>
            <person name="Nantapong N."/>
        </authorList>
    </citation>
    <scope>NUCLEOTIDE SEQUENCE</scope>
    <source>
        <strain evidence="2">TA4-1</strain>
    </source>
</reference>
<feature type="compositionally biased region" description="Low complexity" evidence="1">
    <location>
        <begin position="119"/>
        <end position="142"/>
    </location>
</feature>
<dbReference type="EMBL" id="JAYWVC010000189">
    <property type="protein sequence ID" value="MED7826915.1"/>
    <property type="molecule type" value="Genomic_DNA"/>
</dbReference>